<evidence type="ECO:0000313" key="3">
    <source>
        <dbReference type="Proteomes" id="UP001295444"/>
    </source>
</evidence>
<protein>
    <submittedName>
        <fullName evidence="2">Uncharacterized protein</fullName>
    </submittedName>
</protein>
<dbReference type="EMBL" id="OW240921">
    <property type="protein sequence ID" value="CAH2318432.1"/>
    <property type="molecule type" value="Genomic_DNA"/>
</dbReference>
<feature type="region of interest" description="Disordered" evidence="1">
    <location>
        <begin position="1"/>
        <end position="84"/>
    </location>
</feature>
<keyword evidence="3" id="KW-1185">Reference proteome</keyword>
<proteinExistence type="predicted"/>
<accession>A0AAD1T7N4</accession>
<name>A0AAD1T7N4_PELCU</name>
<evidence type="ECO:0000313" key="2">
    <source>
        <dbReference type="EMBL" id="CAH2318432.1"/>
    </source>
</evidence>
<evidence type="ECO:0000256" key="1">
    <source>
        <dbReference type="SAM" id="MobiDB-lite"/>
    </source>
</evidence>
<organism evidence="2 3">
    <name type="scientific">Pelobates cultripes</name>
    <name type="common">Western spadefoot toad</name>
    <dbReference type="NCBI Taxonomy" id="61616"/>
    <lineage>
        <taxon>Eukaryota</taxon>
        <taxon>Metazoa</taxon>
        <taxon>Chordata</taxon>
        <taxon>Craniata</taxon>
        <taxon>Vertebrata</taxon>
        <taxon>Euteleostomi</taxon>
        <taxon>Amphibia</taxon>
        <taxon>Batrachia</taxon>
        <taxon>Anura</taxon>
        <taxon>Pelobatoidea</taxon>
        <taxon>Pelobatidae</taxon>
        <taxon>Pelobates</taxon>
    </lineage>
</organism>
<dbReference type="Proteomes" id="UP001295444">
    <property type="component" value="Chromosome 10"/>
</dbReference>
<gene>
    <name evidence="2" type="ORF">PECUL_23A037564</name>
</gene>
<reference evidence="2" key="1">
    <citation type="submission" date="2022-03" db="EMBL/GenBank/DDBJ databases">
        <authorList>
            <person name="Alioto T."/>
            <person name="Alioto T."/>
            <person name="Gomez Garrido J."/>
        </authorList>
    </citation>
    <scope>NUCLEOTIDE SEQUENCE</scope>
</reference>
<feature type="compositionally biased region" description="Basic and acidic residues" evidence="1">
    <location>
        <begin position="50"/>
        <end position="63"/>
    </location>
</feature>
<dbReference type="AlphaFoldDB" id="A0AAD1T7N4"/>
<sequence>MPTPTTTGEHHKRNPGQHTPTLDSHHHPPHQTKQTRTDQSRKSPKTPYPQRRDTGHPDHETRPSHRKPSKYTQQFATRGHPFPHLVNVCTPPQTLEETGLQTVTRTKENTRHIDKLKMSLNNLHLYVDNQYIVYNN</sequence>